<dbReference type="EMBL" id="JASNWA010000004">
    <property type="protein sequence ID" value="KAK3177062.1"/>
    <property type="molecule type" value="Genomic_DNA"/>
</dbReference>
<dbReference type="Proteomes" id="UP001276659">
    <property type="component" value="Unassembled WGS sequence"/>
</dbReference>
<feature type="compositionally biased region" description="Basic and acidic residues" evidence="1">
    <location>
        <begin position="251"/>
        <end position="260"/>
    </location>
</feature>
<organism evidence="2 3">
    <name type="scientific">Lepraria neglecta</name>
    <dbReference type="NCBI Taxonomy" id="209136"/>
    <lineage>
        <taxon>Eukaryota</taxon>
        <taxon>Fungi</taxon>
        <taxon>Dikarya</taxon>
        <taxon>Ascomycota</taxon>
        <taxon>Pezizomycotina</taxon>
        <taxon>Lecanoromycetes</taxon>
        <taxon>OSLEUM clade</taxon>
        <taxon>Lecanoromycetidae</taxon>
        <taxon>Lecanorales</taxon>
        <taxon>Lecanorineae</taxon>
        <taxon>Stereocaulaceae</taxon>
        <taxon>Lepraria</taxon>
    </lineage>
</organism>
<comment type="caution">
    <text evidence="2">The sequence shown here is derived from an EMBL/GenBank/DDBJ whole genome shotgun (WGS) entry which is preliminary data.</text>
</comment>
<protein>
    <submittedName>
        <fullName evidence="2">Uncharacterized protein</fullName>
    </submittedName>
</protein>
<feature type="region of interest" description="Disordered" evidence="1">
    <location>
        <begin position="72"/>
        <end position="364"/>
    </location>
</feature>
<accession>A0AAD9ZF16</accession>
<dbReference type="AlphaFoldDB" id="A0AAD9ZF16"/>
<feature type="compositionally biased region" description="Polar residues" evidence="1">
    <location>
        <begin position="291"/>
        <end position="355"/>
    </location>
</feature>
<keyword evidence="3" id="KW-1185">Reference proteome</keyword>
<feature type="compositionally biased region" description="Basic and acidic residues" evidence="1">
    <location>
        <begin position="405"/>
        <end position="431"/>
    </location>
</feature>
<name>A0AAD9ZF16_9LECA</name>
<feature type="region of interest" description="Disordered" evidence="1">
    <location>
        <begin position="1"/>
        <end position="23"/>
    </location>
</feature>
<proteinExistence type="predicted"/>
<sequence length="463" mass="51281">MPVNHLPHPKDRSQSPPRVDPFTTSFYGQAQIDLLVRLDSKRRQLDEEIAEFKAAKHAEYRNYEQMLREYCESTHELPEETEQERRLHEQAYGRPEQQATVRALATPPNSQQKEQTEDTQARKPDPITLPNRPISALQDADSTSRSKTSPAGSPGPPQPQSVAGGRLSYEHEKEFRGVFTPNYLPLLDGKTNGKDRRNSSELLEASTLGTSELPYANRGHVAGLSSSAEYHHPPMTSPPAPPTRPLSASVPREESLEHRRASSSGTYIANRRSSLRNKKEPRSPKRVLFNIDNTVVSPSTSPIAQRANSTTPTKASRGSESNESFQIVKNKQEKTSPANDTTVPSLLSTSFTGTAANGWGSDMSPLRWAYESESKNRNSPPIGGDDFEHVDRDDDMFAFDEELEVKEKAPAGDKKAGVDFDREGEKDKAESQDTLIGGSPHAGSLPIEIKWSARSRSFRDGSP</sequence>
<gene>
    <name evidence="2" type="ORF">OEA41_008389</name>
</gene>
<feature type="compositionally biased region" description="Pro residues" evidence="1">
    <location>
        <begin position="235"/>
        <end position="244"/>
    </location>
</feature>
<feature type="region of interest" description="Disordered" evidence="1">
    <location>
        <begin position="371"/>
        <end position="390"/>
    </location>
</feature>
<evidence type="ECO:0000313" key="3">
    <source>
        <dbReference type="Proteomes" id="UP001276659"/>
    </source>
</evidence>
<evidence type="ECO:0000256" key="1">
    <source>
        <dbReference type="SAM" id="MobiDB-lite"/>
    </source>
</evidence>
<feature type="region of interest" description="Disordered" evidence="1">
    <location>
        <begin position="403"/>
        <end position="463"/>
    </location>
</feature>
<evidence type="ECO:0000313" key="2">
    <source>
        <dbReference type="EMBL" id="KAK3177062.1"/>
    </source>
</evidence>
<reference evidence="2" key="1">
    <citation type="submission" date="2022-11" db="EMBL/GenBank/DDBJ databases">
        <title>Chromosomal genome sequence assembly and mating type (MAT) locus characterization of the leprose asexual lichenized fungus Lepraria neglecta (Nyl.) Erichsen.</title>
        <authorList>
            <person name="Allen J.L."/>
            <person name="Pfeffer B."/>
        </authorList>
    </citation>
    <scope>NUCLEOTIDE SEQUENCE</scope>
    <source>
        <strain evidence="2">Allen 5258</strain>
    </source>
</reference>
<feature type="compositionally biased region" description="Basic and acidic residues" evidence="1">
    <location>
        <begin position="114"/>
        <end position="125"/>
    </location>
</feature>
<feature type="compositionally biased region" description="Basic and acidic residues" evidence="1">
    <location>
        <begin position="72"/>
        <end position="91"/>
    </location>
</feature>